<dbReference type="GO" id="GO:0005634">
    <property type="term" value="C:nucleus"/>
    <property type="evidence" value="ECO:0007669"/>
    <property type="project" value="UniProtKB-SubCell"/>
</dbReference>
<feature type="region of interest" description="Disordered" evidence="10">
    <location>
        <begin position="541"/>
        <end position="568"/>
    </location>
</feature>
<comment type="subcellular location">
    <subcellularLocation>
        <location evidence="1">Nucleus</location>
    </subcellularLocation>
</comment>
<proteinExistence type="inferred from homology"/>
<feature type="region of interest" description="Disordered" evidence="10">
    <location>
        <begin position="507"/>
        <end position="526"/>
    </location>
</feature>
<feature type="compositionally biased region" description="Basic and acidic residues" evidence="10">
    <location>
        <begin position="280"/>
        <end position="290"/>
    </location>
</feature>
<feature type="repeat" description="WD" evidence="9">
    <location>
        <begin position="86"/>
        <end position="127"/>
    </location>
</feature>
<keyword evidence="5" id="KW-0227">DNA damage</keyword>
<evidence type="ECO:0000313" key="12">
    <source>
        <dbReference type="EMBL" id="TRM67069.1"/>
    </source>
</evidence>
<dbReference type="STRING" id="97359.A0A550CQQ1"/>
<dbReference type="Proteomes" id="UP000320762">
    <property type="component" value="Unassembled WGS sequence"/>
</dbReference>
<keyword evidence="8" id="KW-0539">Nucleus</keyword>
<feature type="compositionally biased region" description="Low complexity" evidence="10">
    <location>
        <begin position="317"/>
        <end position="334"/>
    </location>
</feature>
<dbReference type="PROSITE" id="PS50294">
    <property type="entry name" value="WD_REPEATS_REGION"/>
    <property type="match status" value="1"/>
</dbReference>
<dbReference type="Pfam" id="PF24105">
    <property type="entry name" value="Beta-prop_CAF1B_HIR1"/>
    <property type="match status" value="2"/>
</dbReference>
<keyword evidence="13" id="KW-1185">Reference proteome</keyword>
<protein>
    <submittedName>
        <fullName evidence="12">WD40-repeat-containing domain protein</fullName>
    </submittedName>
</protein>
<sequence>MRFRTLEIRWHDSKPISSCDFQPRRARSGLDKSQQAQGYRLATAGEDNHVRIWMVHPNLKPAHGAEGIASSSSSARPPNVEYLATLSRHSAAVNVVRFSPNGEFIASAGDDGMIIIWTPSSSPQAATYGSDLSQEDLQHEKEYWKPRTTFRCTQMQVYDLAWSPTGEYLISGSTDNVARVYSTTDGKCVHEIAEHNHYVQGVAWDPLNEYIATQSSDRSMHVYSISTTAQGGFEAHAVGKNSRMPHRQTRTPSAHGGSRPPMFRRESTASDMESVTSDYPVKESLSESGKDVTPLTPAMSAVSTPSVAMFPPPAFDPPSSRRSSFSSQAPGSPSTFSRYGRSPSPMPALPAIRAASPAWTNVKLYGDESYTNFFRRLTFSPDGGLLLTPAGQFEDPSVSAIPALALSEDGTPARGRKSRPTITTSTDHPGGSSSTSSVYIYSRANFARPPIAQLPGHKKASIAVRFAPQLFELRRGVTGPDPDSHRGVLEGGQQGAMDVDIVGPTSAAASSTLSPVRPSTSGSVVSPMPMSAAPSFSMPSPALSAVDMRPPTPLTSNPPSRIPTPTPPTTSPVFALPYRMLYAVVTMDTVTIHDTQQAGPICMLTKLHYDEFTDASWTSDGHCLMLSSRDGYCTIVVFDDVPPAHHSPRLASRLASFAVPSLTPSLAPSSATSPAPTASKKRGAEPPTPAQSVDGDAQASTSATEAPTLAGESGKNDKEPPKKKRRVALTHVSELGP</sequence>
<comment type="similarity">
    <text evidence="2">Belongs to the WD repeat HIR1 family.</text>
</comment>
<dbReference type="GO" id="GO:0006335">
    <property type="term" value="P:DNA replication-dependent chromatin assembly"/>
    <property type="evidence" value="ECO:0007669"/>
    <property type="project" value="InterPro"/>
</dbReference>
<dbReference type="InterPro" id="IPR055410">
    <property type="entry name" value="Beta-prop_CAF1B_HIR1"/>
</dbReference>
<reference evidence="12 13" key="1">
    <citation type="journal article" date="2019" name="New Phytol.">
        <title>Comparative genomics reveals unique wood-decay strategies and fruiting body development in the Schizophyllaceae.</title>
        <authorList>
            <person name="Almasi E."/>
            <person name="Sahu N."/>
            <person name="Krizsan K."/>
            <person name="Balint B."/>
            <person name="Kovacs G.M."/>
            <person name="Kiss B."/>
            <person name="Cseklye J."/>
            <person name="Drula E."/>
            <person name="Henrissat B."/>
            <person name="Nagy I."/>
            <person name="Chovatia M."/>
            <person name="Adam C."/>
            <person name="LaButti K."/>
            <person name="Lipzen A."/>
            <person name="Riley R."/>
            <person name="Grigoriev I.V."/>
            <person name="Nagy L.G."/>
        </authorList>
    </citation>
    <scope>NUCLEOTIDE SEQUENCE [LARGE SCALE GENOMIC DNA]</scope>
    <source>
        <strain evidence="12 13">NL-1724</strain>
    </source>
</reference>
<evidence type="ECO:0000256" key="4">
    <source>
        <dbReference type="ARBA" id="ARBA00022737"/>
    </source>
</evidence>
<feature type="compositionally biased region" description="Polar residues" evidence="10">
    <location>
        <begin position="512"/>
        <end position="524"/>
    </location>
</feature>
<dbReference type="EMBL" id="VDMD01000003">
    <property type="protein sequence ID" value="TRM67069.1"/>
    <property type="molecule type" value="Genomic_DNA"/>
</dbReference>
<dbReference type="Gene3D" id="2.130.10.10">
    <property type="entry name" value="YVTN repeat-like/Quinoprotein amine dehydrogenase"/>
    <property type="match status" value="1"/>
</dbReference>
<dbReference type="OrthoDB" id="71227at2759"/>
<evidence type="ECO:0000259" key="11">
    <source>
        <dbReference type="Pfam" id="PF24105"/>
    </source>
</evidence>
<evidence type="ECO:0000256" key="1">
    <source>
        <dbReference type="ARBA" id="ARBA00004123"/>
    </source>
</evidence>
<dbReference type="GO" id="GO:0033186">
    <property type="term" value="C:CAF-1 complex"/>
    <property type="evidence" value="ECO:0007669"/>
    <property type="project" value="TreeGrafter"/>
</dbReference>
<dbReference type="PANTHER" id="PTHR15271:SF4">
    <property type="entry name" value="CHROMATIN ASSEMBLY FACTOR 1 SUBUNIT B"/>
    <property type="match status" value="1"/>
</dbReference>
<dbReference type="InterPro" id="IPR045145">
    <property type="entry name" value="PTHR15271"/>
</dbReference>
<feature type="domain" description="CAF1B/HIR1 beta-propeller" evidence="11">
    <location>
        <begin position="1"/>
        <end position="228"/>
    </location>
</feature>
<dbReference type="PANTHER" id="PTHR15271">
    <property type="entry name" value="CHROMATIN ASSEMBLY FACTOR 1 SUBUNIT B"/>
    <property type="match status" value="1"/>
</dbReference>
<name>A0A550CQQ1_9AGAR</name>
<keyword evidence="4" id="KW-0677">Repeat</keyword>
<dbReference type="InterPro" id="IPR015943">
    <property type="entry name" value="WD40/YVTN_repeat-like_dom_sf"/>
</dbReference>
<dbReference type="GO" id="GO:0006334">
    <property type="term" value="P:nucleosome assembly"/>
    <property type="evidence" value="ECO:0007669"/>
    <property type="project" value="TreeGrafter"/>
</dbReference>
<evidence type="ECO:0000256" key="10">
    <source>
        <dbReference type="SAM" id="MobiDB-lite"/>
    </source>
</evidence>
<evidence type="ECO:0000256" key="6">
    <source>
        <dbReference type="ARBA" id="ARBA00022853"/>
    </source>
</evidence>
<evidence type="ECO:0000256" key="3">
    <source>
        <dbReference type="ARBA" id="ARBA00022574"/>
    </source>
</evidence>
<evidence type="ECO:0000256" key="9">
    <source>
        <dbReference type="PROSITE-ProRule" id="PRU00221"/>
    </source>
</evidence>
<feature type="compositionally biased region" description="Low complexity" evidence="10">
    <location>
        <begin position="423"/>
        <end position="435"/>
    </location>
</feature>
<dbReference type="SMART" id="SM00320">
    <property type="entry name" value="WD40"/>
    <property type="match status" value="5"/>
</dbReference>
<dbReference type="InterPro" id="IPR036322">
    <property type="entry name" value="WD40_repeat_dom_sf"/>
</dbReference>
<evidence type="ECO:0000313" key="13">
    <source>
        <dbReference type="Proteomes" id="UP000320762"/>
    </source>
</evidence>
<evidence type="ECO:0000256" key="5">
    <source>
        <dbReference type="ARBA" id="ARBA00022763"/>
    </source>
</evidence>
<comment type="caution">
    <text evidence="12">The sequence shown here is derived from an EMBL/GenBank/DDBJ whole genome shotgun (WGS) entry which is preliminary data.</text>
</comment>
<gene>
    <name evidence="12" type="ORF">BD626DRAFT_168704</name>
</gene>
<feature type="region of interest" description="Disordered" evidence="10">
    <location>
        <begin position="239"/>
        <end position="343"/>
    </location>
</feature>
<dbReference type="AlphaFoldDB" id="A0A550CQQ1"/>
<feature type="domain" description="CAF1B/HIR1 beta-propeller" evidence="11">
    <location>
        <begin position="569"/>
        <end position="640"/>
    </location>
</feature>
<accession>A0A550CQQ1</accession>
<dbReference type="PROSITE" id="PS50082">
    <property type="entry name" value="WD_REPEATS_2"/>
    <property type="match status" value="3"/>
</dbReference>
<dbReference type="GO" id="GO:0006281">
    <property type="term" value="P:DNA repair"/>
    <property type="evidence" value="ECO:0007669"/>
    <property type="project" value="UniProtKB-KW"/>
</dbReference>
<keyword evidence="6" id="KW-0156">Chromatin regulator</keyword>
<feature type="compositionally biased region" description="Low complexity" evidence="10">
    <location>
        <begin position="664"/>
        <end position="678"/>
    </location>
</feature>
<evidence type="ECO:0000256" key="2">
    <source>
        <dbReference type="ARBA" id="ARBA00007306"/>
    </source>
</evidence>
<evidence type="ECO:0000256" key="7">
    <source>
        <dbReference type="ARBA" id="ARBA00023204"/>
    </source>
</evidence>
<feature type="region of interest" description="Disordered" evidence="10">
    <location>
        <begin position="664"/>
        <end position="737"/>
    </location>
</feature>
<feature type="region of interest" description="Disordered" evidence="10">
    <location>
        <begin position="409"/>
        <end position="435"/>
    </location>
</feature>
<dbReference type="SUPFAM" id="SSF50978">
    <property type="entry name" value="WD40 repeat-like"/>
    <property type="match status" value="1"/>
</dbReference>
<evidence type="ECO:0000256" key="8">
    <source>
        <dbReference type="ARBA" id="ARBA00023242"/>
    </source>
</evidence>
<keyword evidence="7" id="KW-0234">DNA repair</keyword>
<keyword evidence="3 9" id="KW-0853">WD repeat</keyword>
<feature type="repeat" description="WD" evidence="9">
    <location>
        <begin position="192"/>
        <end position="227"/>
    </location>
</feature>
<feature type="repeat" description="WD" evidence="9">
    <location>
        <begin position="150"/>
        <end position="191"/>
    </location>
</feature>
<dbReference type="InterPro" id="IPR001680">
    <property type="entry name" value="WD40_rpt"/>
</dbReference>
<organism evidence="12 13">
    <name type="scientific">Schizophyllum amplum</name>
    <dbReference type="NCBI Taxonomy" id="97359"/>
    <lineage>
        <taxon>Eukaryota</taxon>
        <taxon>Fungi</taxon>
        <taxon>Dikarya</taxon>
        <taxon>Basidiomycota</taxon>
        <taxon>Agaricomycotina</taxon>
        <taxon>Agaricomycetes</taxon>
        <taxon>Agaricomycetidae</taxon>
        <taxon>Agaricales</taxon>
        <taxon>Schizophyllaceae</taxon>
        <taxon>Schizophyllum</taxon>
    </lineage>
</organism>